<reference evidence="3 4" key="1">
    <citation type="submission" date="2021-10" db="EMBL/GenBank/DDBJ databases">
        <authorList>
            <person name="Criscuolo A."/>
        </authorList>
    </citation>
    <scope>NUCLEOTIDE SEQUENCE [LARGE SCALE GENOMIC DNA]</scope>
    <source>
        <strain evidence="4">CIP 111883</strain>
    </source>
</reference>
<dbReference type="PANTHER" id="PTHR33608:SF3">
    <property type="entry name" value="SLR2013 PROTEIN"/>
    <property type="match status" value="1"/>
</dbReference>
<protein>
    <recommendedName>
        <fullName evidence="2">VWFA domain-containing protein</fullName>
    </recommendedName>
</protein>
<gene>
    <name evidence="3" type="ORF">BACCIP111883_04395</name>
</gene>
<dbReference type="EMBL" id="CAKJTJ010000055">
    <property type="protein sequence ID" value="CAG9623577.1"/>
    <property type="molecule type" value="Genomic_DNA"/>
</dbReference>
<dbReference type="InterPro" id="IPR002035">
    <property type="entry name" value="VWF_A"/>
</dbReference>
<keyword evidence="1" id="KW-1133">Transmembrane helix</keyword>
<dbReference type="SUPFAM" id="SSF53300">
    <property type="entry name" value="vWA-like"/>
    <property type="match status" value="1"/>
</dbReference>
<feature type="domain" description="VWFA" evidence="2">
    <location>
        <begin position="246"/>
        <end position="416"/>
    </location>
</feature>
<keyword evidence="4" id="KW-1185">Reference proteome</keyword>
<dbReference type="Gene3D" id="3.40.50.410">
    <property type="entry name" value="von Willebrand factor, type A domain"/>
    <property type="match status" value="1"/>
</dbReference>
<dbReference type="SMART" id="SM00327">
    <property type="entry name" value="VWA"/>
    <property type="match status" value="1"/>
</dbReference>
<dbReference type="InterPro" id="IPR002881">
    <property type="entry name" value="DUF58"/>
</dbReference>
<organism evidence="3 4">
    <name type="scientific">Sutcliffiella rhizosphaerae</name>
    <dbReference type="NCBI Taxonomy" id="2880967"/>
    <lineage>
        <taxon>Bacteria</taxon>
        <taxon>Bacillati</taxon>
        <taxon>Bacillota</taxon>
        <taxon>Bacilli</taxon>
        <taxon>Bacillales</taxon>
        <taxon>Bacillaceae</taxon>
        <taxon>Sutcliffiella</taxon>
    </lineage>
</organism>
<evidence type="ECO:0000313" key="4">
    <source>
        <dbReference type="Proteomes" id="UP000789833"/>
    </source>
</evidence>
<dbReference type="InterPro" id="IPR036465">
    <property type="entry name" value="vWFA_dom_sf"/>
</dbReference>
<dbReference type="Proteomes" id="UP000789833">
    <property type="component" value="Unassembled WGS sequence"/>
</dbReference>
<feature type="transmembrane region" description="Helical" evidence="1">
    <location>
        <begin position="47"/>
        <end position="66"/>
    </location>
</feature>
<keyword evidence="1" id="KW-0812">Transmembrane</keyword>
<dbReference type="Pfam" id="PF01882">
    <property type="entry name" value="DUF58"/>
    <property type="match status" value="1"/>
</dbReference>
<name>A0ABM8YUC6_9BACI</name>
<proteinExistence type="predicted"/>
<evidence type="ECO:0000256" key="1">
    <source>
        <dbReference type="SAM" id="Phobius"/>
    </source>
</evidence>
<sequence>MSKSWKNLLEQFLFQDKGIIPSKRMVITFSILSGLFIIASFNQISWTVLFIVNGFVLLFSLLDLMLSPNKKDIKVTRNIPTDMERGLDYPFQITVQNPTSFDMYCEIIDAIPQSFHRPFPLRGIVPKGNNKKFTYKTTAPVRGEYTVEKIYVRYSSLFGLWKKEITFQQKMKIKVIPDLTESKQYLENAQKFLLHDGVQIKRLNSGAGEFAKIRSYVVGDDPRKINWRQTAKLQEVMTNEFEPEHGKYVTILIDCGRMMGAELKKGNRLEKSLEAAITVATAALHKGDYVSVVAFSKKVKVYIPPGKGMAHLQTILQAIYKIEVDAVESNYAEVFTYLQLVQKKRSLILLFSDIKTFLYEESALIYLKRVRSRHLFLMIGVEDQTLQLRAKQEPADLEKAMIKQVAQQQLLFKKKEKQRWEKNDLLMMEAKEERLAASAVSHYIETLNKGLL</sequence>
<dbReference type="RefSeq" id="WP_230505154.1">
    <property type="nucleotide sequence ID" value="NZ_CAKJTJ010000055.1"/>
</dbReference>
<evidence type="ECO:0000259" key="2">
    <source>
        <dbReference type="SMART" id="SM00327"/>
    </source>
</evidence>
<evidence type="ECO:0000313" key="3">
    <source>
        <dbReference type="EMBL" id="CAG9623577.1"/>
    </source>
</evidence>
<comment type="caution">
    <text evidence="3">The sequence shown here is derived from an EMBL/GenBank/DDBJ whole genome shotgun (WGS) entry which is preliminary data.</text>
</comment>
<accession>A0ABM8YUC6</accession>
<dbReference type="PANTHER" id="PTHR33608">
    <property type="entry name" value="BLL2464 PROTEIN"/>
    <property type="match status" value="1"/>
</dbReference>
<keyword evidence="1" id="KW-0472">Membrane</keyword>
<feature type="transmembrane region" description="Helical" evidence="1">
    <location>
        <begin position="21"/>
        <end position="41"/>
    </location>
</feature>